<dbReference type="PROSITE" id="PS50966">
    <property type="entry name" value="ZF_SWIM"/>
    <property type="match status" value="1"/>
</dbReference>
<keyword evidence="6" id="KW-1185">Reference proteome</keyword>
<evidence type="ECO:0000313" key="5">
    <source>
        <dbReference type="EMBL" id="CAH1975637.1"/>
    </source>
</evidence>
<evidence type="ECO:0000313" key="6">
    <source>
        <dbReference type="Proteomes" id="UP001152888"/>
    </source>
</evidence>
<evidence type="ECO:0000259" key="4">
    <source>
        <dbReference type="PROSITE" id="PS50966"/>
    </source>
</evidence>
<dbReference type="AlphaFoldDB" id="A0A9P0P8S8"/>
<organism evidence="5 6">
    <name type="scientific">Acanthoscelides obtectus</name>
    <name type="common">Bean weevil</name>
    <name type="synonym">Bruchus obtectus</name>
    <dbReference type="NCBI Taxonomy" id="200917"/>
    <lineage>
        <taxon>Eukaryota</taxon>
        <taxon>Metazoa</taxon>
        <taxon>Ecdysozoa</taxon>
        <taxon>Arthropoda</taxon>
        <taxon>Hexapoda</taxon>
        <taxon>Insecta</taxon>
        <taxon>Pterygota</taxon>
        <taxon>Neoptera</taxon>
        <taxon>Endopterygota</taxon>
        <taxon>Coleoptera</taxon>
        <taxon>Polyphaga</taxon>
        <taxon>Cucujiformia</taxon>
        <taxon>Chrysomeloidea</taxon>
        <taxon>Chrysomelidae</taxon>
        <taxon>Bruchinae</taxon>
        <taxon>Bruchini</taxon>
        <taxon>Acanthoscelides</taxon>
    </lineage>
</organism>
<dbReference type="PANTHER" id="PTHR35385">
    <property type="entry name" value="PROTEIN B, PUTATIVE-RELATED-RELATED"/>
    <property type="match status" value="1"/>
</dbReference>
<protein>
    <recommendedName>
        <fullName evidence="4">SWIM-type domain-containing protein</fullName>
    </recommendedName>
</protein>
<dbReference type="InterPro" id="IPR007527">
    <property type="entry name" value="Znf_SWIM"/>
</dbReference>
<dbReference type="PANTHER" id="PTHR35385:SF2">
    <property type="entry name" value="PROTEIN B, PUTATIVE-RELATED"/>
    <property type="match status" value="1"/>
</dbReference>
<keyword evidence="3" id="KW-0862">Zinc</keyword>
<comment type="cofactor">
    <cofactor evidence="1">
        <name>a divalent metal cation</name>
        <dbReference type="ChEBI" id="CHEBI:60240"/>
    </cofactor>
</comment>
<gene>
    <name evidence="5" type="ORF">ACAOBT_LOCUS11701</name>
</gene>
<name>A0A9P0P8S8_ACAOB</name>
<dbReference type="InterPro" id="IPR027806">
    <property type="entry name" value="HARBI1_dom"/>
</dbReference>
<comment type="caution">
    <text evidence="5">The sequence shown here is derived from an EMBL/GenBank/DDBJ whole genome shotgun (WGS) entry which is preliminary data.</text>
</comment>
<evidence type="ECO:0000256" key="2">
    <source>
        <dbReference type="ARBA" id="ARBA00022723"/>
    </source>
</evidence>
<accession>A0A9P0P8S8</accession>
<evidence type="ECO:0000256" key="1">
    <source>
        <dbReference type="ARBA" id="ARBA00001968"/>
    </source>
</evidence>
<evidence type="ECO:0000256" key="3">
    <source>
        <dbReference type="PROSITE-ProRule" id="PRU00325"/>
    </source>
</evidence>
<feature type="domain" description="SWIM-type" evidence="4">
    <location>
        <begin position="178"/>
        <end position="209"/>
    </location>
</feature>
<dbReference type="GO" id="GO:0008270">
    <property type="term" value="F:zinc ion binding"/>
    <property type="evidence" value="ECO:0007669"/>
    <property type="project" value="UniProtKB-KW"/>
</dbReference>
<keyword evidence="2" id="KW-0479">Metal-binding</keyword>
<dbReference type="OrthoDB" id="6744827at2759"/>
<dbReference type="Proteomes" id="UP001152888">
    <property type="component" value="Unassembled WGS sequence"/>
</dbReference>
<reference evidence="5" key="1">
    <citation type="submission" date="2022-03" db="EMBL/GenBank/DDBJ databases">
        <authorList>
            <person name="Sayadi A."/>
        </authorList>
    </citation>
    <scope>NUCLEOTIDE SEQUENCE</scope>
</reference>
<proteinExistence type="predicted"/>
<dbReference type="Pfam" id="PF13359">
    <property type="entry name" value="DDE_Tnp_4"/>
    <property type="match status" value="1"/>
</dbReference>
<sequence length="309" mass="34971">MNKANVVRLGDDGYGIKPCLTTPFRNPTPGAEINYNKLLKQERVIIERCFDQLKRRFPIQHVLHNVAKSLGDPDFELVELEADEDEGNHENDELPLHQLGFDQYRFPNKERETIPGEGGIILLTSVIDSFRDDEEEEILRSLECPPSPCDVSFINDNILIDGSKTYKVPSATKSVEYYYIDGNIGVCTCHDGKLGKFCKHQAAIYFYFEETVINAPTVTPESRYEMAKLAFGEKLKISFVDGPEIYEYPSETSLLVEESIVSPVGRSGSVPSLSVHKYFINCPKIPKRSSALDKNIAWIKIKWRCVGNL</sequence>
<dbReference type="EMBL" id="CAKOFQ010006838">
    <property type="protein sequence ID" value="CAH1975637.1"/>
    <property type="molecule type" value="Genomic_DNA"/>
</dbReference>
<keyword evidence="3" id="KW-0863">Zinc-finger</keyword>